<reference evidence="1" key="2">
    <citation type="submission" date="2021-04" db="EMBL/GenBank/DDBJ databases">
        <authorList>
            <person name="Gilroy R."/>
        </authorList>
    </citation>
    <scope>NUCLEOTIDE SEQUENCE</scope>
    <source>
        <strain evidence="1">ChiSxjej1B13-11774</strain>
    </source>
</reference>
<accession>A0A9D2EPT7</accession>
<dbReference type="Gene3D" id="1.20.5.780">
    <property type="entry name" value="Single helix bin"/>
    <property type="match status" value="1"/>
</dbReference>
<proteinExistence type="predicted"/>
<evidence type="ECO:0000313" key="1">
    <source>
        <dbReference type="EMBL" id="HIZ41340.1"/>
    </source>
</evidence>
<dbReference type="AlphaFoldDB" id="A0A9D2EPT7"/>
<dbReference type="Proteomes" id="UP000824048">
    <property type="component" value="Unassembled WGS sequence"/>
</dbReference>
<dbReference type="SUPFAM" id="SSF47598">
    <property type="entry name" value="Ribbon-helix-helix"/>
    <property type="match status" value="1"/>
</dbReference>
<dbReference type="InterPro" id="IPR010985">
    <property type="entry name" value="Ribbon_hlx_hlx"/>
</dbReference>
<dbReference type="Pfam" id="PF21983">
    <property type="entry name" value="NikA-like"/>
    <property type="match status" value="1"/>
</dbReference>
<dbReference type="InterPro" id="IPR053842">
    <property type="entry name" value="NikA-like"/>
</dbReference>
<comment type="caution">
    <text evidence="1">The sequence shown here is derived from an EMBL/GenBank/DDBJ whole genome shotgun (WGS) entry which is preliminary data.</text>
</comment>
<sequence>MPGLLLYGGEIMLTRNVQMNIRVTPEEKKLFEQAATRCGLTLSQYIRMRLRNQMPRQLPTADYRQVLDALTALYQKDNTPEVQREILDTLLAIQRAVTVPQKEE</sequence>
<name>A0A9D2EPT7_9FIRM</name>
<reference evidence="1" key="1">
    <citation type="journal article" date="2021" name="PeerJ">
        <title>Extensive microbial diversity within the chicken gut microbiome revealed by metagenomics and culture.</title>
        <authorList>
            <person name="Gilroy R."/>
            <person name="Ravi A."/>
            <person name="Getino M."/>
            <person name="Pursley I."/>
            <person name="Horton D.L."/>
            <person name="Alikhan N.F."/>
            <person name="Baker D."/>
            <person name="Gharbi K."/>
            <person name="Hall N."/>
            <person name="Watson M."/>
            <person name="Adriaenssens E.M."/>
            <person name="Foster-Nyarko E."/>
            <person name="Jarju S."/>
            <person name="Secka A."/>
            <person name="Antonio M."/>
            <person name="Oren A."/>
            <person name="Chaudhuri R.R."/>
            <person name="La Ragione R."/>
            <person name="Hildebrand F."/>
            <person name="Pallen M.J."/>
        </authorList>
    </citation>
    <scope>NUCLEOTIDE SEQUENCE</scope>
    <source>
        <strain evidence="1">ChiSxjej1B13-11774</strain>
    </source>
</reference>
<gene>
    <name evidence="1" type="ORF">H9811_02135</name>
</gene>
<protein>
    <submittedName>
        <fullName evidence="1">DUF1778 domain-containing protein</fullName>
    </submittedName>
</protein>
<organism evidence="1 2">
    <name type="scientific">Candidatus Gemmiger excrementigallinarum</name>
    <dbReference type="NCBI Taxonomy" id="2838609"/>
    <lineage>
        <taxon>Bacteria</taxon>
        <taxon>Bacillati</taxon>
        <taxon>Bacillota</taxon>
        <taxon>Clostridia</taxon>
        <taxon>Eubacteriales</taxon>
        <taxon>Gemmiger</taxon>
    </lineage>
</organism>
<dbReference type="EMBL" id="DXBP01000014">
    <property type="protein sequence ID" value="HIZ41340.1"/>
    <property type="molecule type" value="Genomic_DNA"/>
</dbReference>
<dbReference type="GO" id="GO:0006355">
    <property type="term" value="P:regulation of DNA-templated transcription"/>
    <property type="evidence" value="ECO:0007669"/>
    <property type="project" value="InterPro"/>
</dbReference>
<evidence type="ECO:0000313" key="2">
    <source>
        <dbReference type="Proteomes" id="UP000824048"/>
    </source>
</evidence>